<keyword evidence="12" id="KW-1185">Reference proteome</keyword>
<dbReference type="AlphaFoldDB" id="A0A4R5A5V9"/>
<evidence type="ECO:0000256" key="8">
    <source>
        <dbReference type="ARBA" id="ARBA00023014"/>
    </source>
</evidence>
<dbReference type="InterPro" id="IPR005122">
    <property type="entry name" value="Uracil-DNA_glycosylase-like"/>
</dbReference>
<evidence type="ECO:0000256" key="2">
    <source>
        <dbReference type="ARBA" id="ARBA00019403"/>
    </source>
</evidence>
<evidence type="ECO:0000313" key="12">
    <source>
        <dbReference type="Proteomes" id="UP000295217"/>
    </source>
</evidence>
<dbReference type="GO" id="GO:0051539">
    <property type="term" value="F:4 iron, 4 sulfur cluster binding"/>
    <property type="evidence" value="ECO:0007669"/>
    <property type="project" value="UniProtKB-KW"/>
</dbReference>
<dbReference type="SMART" id="SM00986">
    <property type="entry name" value="UDG"/>
    <property type="match status" value="1"/>
</dbReference>
<reference evidence="11 12" key="1">
    <citation type="submission" date="2019-02" db="EMBL/GenBank/DDBJ databases">
        <title>Draft genome sequences of novel Actinobacteria.</title>
        <authorList>
            <person name="Sahin N."/>
            <person name="Ay H."/>
            <person name="Saygin H."/>
        </authorList>
    </citation>
    <scope>NUCLEOTIDE SEQUENCE [LARGE SCALE GENOMIC DNA]</scope>
    <source>
        <strain evidence="11 12">8K307</strain>
    </source>
</reference>
<sequence length="222" mass="23732">MPEGAGAAPAVVPRTRSLSRLRAAATECRACDLYRDATQTVFGAGPRDAPLMIVGETPGDVEDRDGRPFTGPAGRLLDRALAEAGLTREDAYVSNAVKHFKFHREGKRRIHEKPDAGQISACRPWLRAELAAVRPRVLVVLGATAAASILGRSFRVTKHHGIPLEWADYAADSPLTTPDGPPIDDAVVVATVHPSAVLRSRDREAAYAGFVADLRAVAEVLS</sequence>
<dbReference type="Pfam" id="PF03167">
    <property type="entry name" value="UDG"/>
    <property type="match status" value="1"/>
</dbReference>
<dbReference type="Proteomes" id="UP000295217">
    <property type="component" value="Unassembled WGS sequence"/>
</dbReference>
<organism evidence="11 12">
    <name type="scientific">Jiangella aurantiaca</name>
    <dbReference type="NCBI Taxonomy" id="2530373"/>
    <lineage>
        <taxon>Bacteria</taxon>
        <taxon>Bacillati</taxon>
        <taxon>Actinomycetota</taxon>
        <taxon>Actinomycetes</taxon>
        <taxon>Jiangellales</taxon>
        <taxon>Jiangellaceae</taxon>
        <taxon>Jiangella</taxon>
    </lineage>
</organism>
<dbReference type="EMBL" id="SMLB01000029">
    <property type="protein sequence ID" value="TDD67383.1"/>
    <property type="molecule type" value="Genomic_DNA"/>
</dbReference>
<evidence type="ECO:0000256" key="5">
    <source>
        <dbReference type="ARBA" id="ARBA00022763"/>
    </source>
</evidence>
<evidence type="ECO:0000256" key="6">
    <source>
        <dbReference type="ARBA" id="ARBA00022801"/>
    </source>
</evidence>
<dbReference type="OrthoDB" id="5290748at2"/>
<dbReference type="InterPro" id="IPR005273">
    <property type="entry name" value="Ura-DNA_glyco_family4"/>
</dbReference>
<dbReference type="InterPro" id="IPR051536">
    <property type="entry name" value="UDG_Type-4/5"/>
</dbReference>
<dbReference type="InterPro" id="IPR036895">
    <property type="entry name" value="Uracil-DNA_glycosylase-like_sf"/>
</dbReference>
<dbReference type="SMART" id="SM00987">
    <property type="entry name" value="UreE_C"/>
    <property type="match status" value="1"/>
</dbReference>
<gene>
    <name evidence="11" type="ORF">E1262_19080</name>
</gene>
<evidence type="ECO:0000313" key="11">
    <source>
        <dbReference type="EMBL" id="TDD67383.1"/>
    </source>
</evidence>
<evidence type="ECO:0000259" key="10">
    <source>
        <dbReference type="SMART" id="SM00986"/>
    </source>
</evidence>
<comment type="similarity">
    <text evidence="1">Belongs to the uracil-DNA glycosylase (UDG) superfamily. Type 4 (UDGa) family.</text>
</comment>
<dbReference type="RefSeq" id="WP_132104723.1">
    <property type="nucleotide sequence ID" value="NZ_SMLB01000029.1"/>
</dbReference>
<keyword evidence="5" id="KW-0227">DNA damage</keyword>
<dbReference type="PANTHER" id="PTHR33693">
    <property type="entry name" value="TYPE-5 URACIL-DNA GLYCOSYLASE"/>
    <property type="match status" value="1"/>
</dbReference>
<dbReference type="Gene3D" id="3.40.470.10">
    <property type="entry name" value="Uracil-DNA glycosylase-like domain"/>
    <property type="match status" value="1"/>
</dbReference>
<evidence type="ECO:0000256" key="3">
    <source>
        <dbReference type="ARBA" id="ARBA00022485"/>
    </source>
</evidence>
<keyword evidence="4" id="KW-0479">Metal-binding</keyword>
<feature type="domain" description="Uracil-DNA glycosylase-like" evidence="10">
    <location>
        <begin position="42"/>
        <end position="215"/>
    </location>
</feature>
<evidence type="ECO:0000256" key="1">
    <source>
        <dbReference type="ARBA" id="ARBA00006521"/>
    </source>
</evidence>
<dbReference type="GO" id="GO:0006281">
    <property type="term" value="P:DNA repair"/>
    <property type="evidence" value="ECO:0007669"/>
    <property type="project" value="UniProtKB-KW"/>
</dbReference>
<dbReference type="GO" id="GO:0046872">
    <property type="term" value="F:metal ion binding"/>
    <property type="evidence" value="ECO:0007669"/>
    <property type="project" value="UniProtKB-KW"/>
</dbReference>
<dbReference type="NCBIfam" id="TIGR03914">
    <property type="entry name" value="UDG_fam_dom"/>
    <property type="match status" value="1"/>
</dbReference>
<comment type="caution">
    <text evidence="11">The sequence shown here is derived from an EMBL/GenBank/DDBJ whole genome shotgun (WGS) entry which is preliminary data.</text>
</comment>
<keyword evidence="9" id="KW-0234">DNA repair</keyword>
<accession>A0A4R5A5V9</accession>
<dbReference type="PANTHER" id="PTHR33693:SF9">
    <property type="entry name" value="TYPE-4 URACIL-DNA GLYCOSYLASE"/>
    <property type="match status" value="1"/>
</dbReference>
<protein>
    <recommendedName>
        <fullName evidence="2">Type-4 uracil-DNA glycosylase</fullName>
    </recommendedName>
</protein>
<dbReference type="NCBIfam" id="TIGR00758">
    <property type="entry name" value="UDG_fam4"/>
    <property type="match status" value="1"/>
</dbReference>
<keyword evidence="8" id="KW-0411">Iron-sulfur</keyword>
<keyword evidence="7" id="KW-0408">Iron</keyword>
<evidence type="ECO:0000256" key="9">
    <source>
        <dbReference type="ARBA" id="ARBA00023204"/>
    </source>
</evidence>
<keyword evidence="6" id="KW-0378">Hydrolase</keyword>
<proteinExistence type="inferred from homology"/>
<evidence type="ECO:0000256" key="7">
    <source>
        <dbReference type="ARBA" id="ARBA00023004"/>
    </source>
</evidence>
<name>A0A4R5A5V9_9ACTN</name>
<dbReference type="SUPFAM" id="SSF52141">
    <property type="entry name" value="Uracil-DNA glycosylase-like"/>
    <property type="match status" value="1"/>
</dbReference>
<dbReference type="CDD" id="cd10030">
    <property type="entry name" value="UDG-F4_TTUDGA_SPO1dp_like"/>
    <property type="match status" value="1"/>
</dbReference>
<keyword evidence="3" id="KW-0004">4Fe-4S</keyword>
<evidence type="ECO:0000256" key="4">
    <source>
        <dbReference type="ARBA" id="ARBA00022723"/>
    </source>
</evidence>
<dbReference type="GO" id="GO:0097506">
    <property type="term" value="F:deaminated base DNA N-glycosylase activity"/>
    <property type="evidence" value="ECO:0007669"/>
    <property type="project" value="UniProtKB-ARBA"/>
</dbReference>